<evidence type="ECO:0000256" key="3">
    <source>
        <dbReference type="ARBA" id="ARBA00022692"/>
    </source>
</evidence>
<protein>
    <submittedName>
        <fullName evidence="7">TEGT family carrier/transport protein</fullName>
    </submittedName>
</protein>
<evidence type="ECO:0000256" key="6">
    <source>
        <dbReference type="SAM" id="Phobius"/>
    </source>
</evidence>
<feature type="transmembrane region" description="Helical" evidence="6">
    <location>
        <begin position="50"/>
        <end position="66"/>
    </location>
</feature>
<keyword evidence="5 6" id="KW-0472">Membrane</keyword>
<evidence type="ECO:0000256" key="1">
    <source>
        <dbReference type="ARBA" id="ARBA00004651"/>
    </source>
</evidence>
<dbReference type="Pfam" id="PF01027">
    <property type="entry name" value="Bax1-I"/>
    <property type="match status" value="1"/>
</dbReference>
<feature type="transmembrane region" description="Helical" evidence="6">
    <location>
        <begin position="24"/>
        <end position="44"/>
    </location>
</feature>
<dbReference type="EMBL" id="UOFE01000003">
    <property type="protein sequence ID" value="VAW50530.1"/>
    <property type="molecule type" value="Genomic_DNA"/>
</dbReference>
<keyword evidence="3 6" id="KW-0812">Transmembrane</keyword>
<keyword evidence="4 6" id="KW-1133">Transmembrane helix</keyword>
<name>A0A3B0WDP1_9ZZZZ</name>
<reference evidence="7" key="1">
    <citation type="submission" date="2018-06" db="EMBL/GenBank/DDBJ databases">
        <authorList>
            <person name="Zhirakovskaya E."/>
        </authorList>
    </citation>
    <scope>NUCLEOTIDE SEQUENCE</scope>
</reference>
<gene>
    <name evidence="7" type="ORF">MNBD_GAMMA05-922</name>
</gene>
<feature type="transmembrane region" description="Helical" evidence="6">
    <location>
        <begin position="75"/>
        <end position="94"/>
    </location>
</feature>
<feature type="transmembrane region" description="Helical" evidence="6">
    <location>
        <begin position="161"/>
        <end position="179"/>
    </location>
</feature>
<evidence type="ECO:0000256" key="4">
    <source>
        <dbReference type="ARBA" id="ARBA00022989"/>
    </source>
</evidence>
<sequence length="221" mass="23573">MQSISTARSETQVLETNKVLKNTYALLSVTLFFSVAMAILSMAIEPPRMIGLFTMIGALGLIWFALPRTANSSKGLWVVFGITGLLGFGIGPLLNSYLQMANGGQIVATAFSGTGLIFLGLSGYALTSKKDFSFLAGFLMVGLVIAIVAMVGNIFFQIPALSLAISAAVILIMSGFILYDTSAIIRGEQTNYILATVSMYLSIFNIFIHLLNLLAAFSGDD</sequence>
<feature type="transmembrane region" description="Helical" evidence="6">
    <location>
        <begin position="191"/>
        <end position="217"/>
    </location>
</feature>
<dbReference type="PANTHER" id="PTHR23291:SF115">
    <property type="entry name" value="MODULATOR OF FTSH PROTEASE YCCA"/>
    <property type="match status" value="1"/>
</dbReference>
<dbReference type="GO" id="GO:0005886">
    <property type="term" value="C:plasma membrane"/>
    <property type="evidence" value="ECO:0007669"/>
    <property type="project" value="UniProtKB-SubCell"/>
</dbReference>
<accession>A0A3B0WDP1</accession>
<dbReference type="CDD" id="cd10433">
    <property type="entry name" value="YccA_like"/>
    <property type="match status" value="1"/>
</dbReference>
<comment type="subcellular location">
    <subcellularLocation>
        <location evidence="1">Cell membrane</location>
        <topology evidence="1">Multi-pass membrane protein</topology>
    </subcellularLocation>
</comment>
<dbReference type="InterPro" id="IPR006214">
    <property type="entry name" value="Bax_inhibitor_1-related"/>
</dbReference>
<feature type="transmembrane region" description="Helical" evidence="6">
    <location>
        <begin position="134"/>
        <end position="155"/>
    </location>
</feature>
<proteinExistence type="predicted"/>
<evidence type="ECO:0000256" key="5">
    <source>
        <dbReference type="ARBA" id="ARBA00023136"/>
    </source>
</evidence>
<keyword evidence="2" id="KW-1003">Cell membrane</keyword>
<evidence type="ECO:0000256" key="2">
    <source>
        <dbReference type="ARBA" id="ARBA00022475"/>
    </source>
</evidence>
<feature type="transmembrane region" description="Helical" evidence="6">
    <location>
        <begin position="106"/>
        <end position="127"/>
    </location>
</feature>
<organism evidence="7">
    <name type="scientific">hydrothermal vent metagenome</name>
    <dbReference type="NCBI Taxonomy" id="652676"/>
    <lineage>
        <taxon>unclassified sequences</taxon>
        <taxon>metagenomes</taxon>
        <taxon>ecological metagenomes</taxon>
    </lineage>
</organism>
<dbReference type="AlphaFoldDB" id="A0A3B0WDP1"/>
<dbReference type="PANTHER" id="PTHR23291">
    <property type="entry name" value="BAX INHIBITOR-RELATED"/>
    <property type="match status" value="1"/>
</dbReference>
<evidence type="ECO:0000313" key="7">
    <source>
        <dbReference type="EMBL" id="VAW50530.1"/>
    </source>
</evidence>